<dbReference type="Proteomes" id="UP000257039">
    <property type="component" value="Unassembled WGS sequence"/>
</dbReference>
<accession>A0A4V1IMS6</accession>
<evidence type="ECO:0000313" key="2">
    <source>
        <dbReference type="EMBL" id="RDH41261.1"/>
    </source>
</evidence>
<proteinExistence type="predicted"/>
<feature type="transmembrane region" description="Helical" evidence="1">
    <location>
        <begin position="35"/>
        <end position="54"/>
    </location>
</feature>
<gene>
    <name evidence="2" type="ORF">B9G39_29575</name>
</gene>
<dbReference type="RefSeq" id="WP_094790022.1">
    <property type="nucleotide sequence ID" value="NZ_NDXW01000011.1"/>
</dbReference>
<protein>
    <submittedName>
        <fullName evidence="2">Uncharacterized protein</fullName>
    </submittedName>
</protein>
<keyword evidence="1" id="KW-0812">Transmembrane</keyword>
<feature type="transmembrane region" description="Helical" evidence="1">
    <location>
        <begin position="12"/>
        <end position="29"/>
    </location>
</feature>
<name>A0A4V1IMS6_9GAMM</name>
<keyword evidence="1" id="KW-0472">Membrane</keyword>
<reference evidence="2 3" key="1">
    <citation type="submission" date="2017-04" db="EMBL/GenBank/DDBJ databases">
        <title>Draft genome sequence of Zooshikella ganghwensis VG4 isolated from Red Sea sediments.</title>
        <authorList>
            <person name="Rehman Z."/>
            <person name="Alam I."/>
            <person name="Kamau A."/>
            <person name="Bajic V."/>
            <person name="Leiknes T."/>
        </authorList>
    </citation>
    <scope>NUCLEOTIDE SEQUENCE [LARGE SCALE GENOMIC DNA]</scope>
    <source>
        <strain evidence="2 3">VG4</strain>
    </source>
</reference>
<evidence type="ECO:0000256" key="1">
    <source>
        <dbReference type="SAM" id="Phobius"/>
    </source>
</evidence>
<dbReference type="AlphaFoldDB" id="A0A4V1IMS6"/>
<keyword evidence="3" id="KW-1185">Reference proteome</keyword>
<evidence type="ECO:0000313" key="3">
    <source>
        <dbReference type="Proteomes" id="UP000257039"/>
    </source>
</evidence>
<sequence>MYAPLAKPSWVKYLLVVVTLIIFLIIFVVTENVFLSGIISTIVAVIIQAATVSLKVEFPSDFNKVEGFNPHCKHFGCNYLE</sequence>
<keyword evidence="1" id="KW-1133">Transmembrane helix</keyword>
<dbReference type="EMBL" id="NDXW01000011">
    <property type="protein sequence ID" value="RDH41261.1"/>
    <property type="molecule type" value="Genomic_DNA"/>
</dbReference>
<organism evidence="2 3">
    <name type="scientific">Zooshikella ganghwensis</name>
    <dbReference type="NCBI Taxonomy" id="202772"/>
    <lineage>
        <taxon>Bacteria</taxon>
        <taxon>Pseudomonadati</taxon>
        <taxon>Pseudomonadota</taxon>
        <taxon>Gammaproteobacteria</taxon>
        <taxon>Oceanospirillales</taxon>
        <taxon>Zooshikellaceae</taxon>
        <taxon>Zooshikella</taxon>
    </lineage>
</organism>
<comment type="caution">
    <text evidence="2">The sequence shown here is derived from an EMBL/GenBank/DDBJ whole genome shotgun (WGS) entry which is preliminary data.</text>
</comment>